<evidence type="ECO:0000313" key="2">
    <source>
        <dbReference type="EMBL" id="NNT71709.1"/>
    </source>
</evidence>
<dbReference type="Pfam" id="PF05751">
    <property type="entry name" value="FixH"/>
    <property type="match status" value="1"/>
</dbReference>
<keyword evidence="1" id="KW-1133">Transmembrane helix</keyword>
<keyword evidence="1" id="KW-0472">Membrane</keyword>
<organism evidence="2 3">
    <name type="scientific">Flavobacterium rivulicola</name>
    <dbReference type="NCBI Taxonomy" id="2732161"/>
    <lineage>
        <taxon>Bacteria</taxon>
        <taxon>Pseudomonadati</taxon>
        <taxon>Bacteroidota</taxon>
        <taxon>Flavobacteriia</taxon>
        <taxon>Flavobacteriales</taxon>
        <taxon>Flavobacteriaceae</taxon>
        <taxon>Flavobacterium</taxon>
    </lineage>
</organism>
<evidence type="ECO:0000256" key="1">
    <source>
        <dbReference type="SAM" id="Phobius"/>
    </source>
</evidence>
<proteinExistence type="predicted"/>
<dbReference type="RefSeq" id="WP_171221890.1">
    <property type="nucleotide sequence ID" value="NZ_CP121446.1"/>
</dbReference>
<dbReference type="AlphaFoldDB" id="A0A7Y3R873"/>
<sequence>MKMNWGKGIVIAIALFMSFILYFVFKVQSDSQYDNEMVTEQYYKKEKLVQGNIESIQNANNLVEKVAITKTVNGVVVNFPKEFDYSKIKGKVSLYRPSNQKLDFEIPISLSASDLLIPKNNLVGGLWGITVAWEYEGKTYLNKEEIYF</sequence>
<reference evidence="2 3" key="1">
    <citation type="submission" date="2020-05" db="EMBL/GenBank/DDBJ databases">
        <title>Draft genome of Flavobacterium sp. IMCC34852.</title>
        <authorList>
            <person name="Song J."/>
            <person name="Cho J.-C."/>
        </authorList>
    </citation>
    <scope>NUCLEOTIDE SEQUENCE [LARGE SCALE GENOMIC DNA]</scope>
    <source>
        <strain evidence="2 3">IMCC34852</strain>
    </source>
</reference>
<dbReference type="Proteomes" id="UP000536509">
    <property type="component" value="Unassembled WGS sequence"/>
</dbReference>
<dbReference type="EMBL" id="JABEVX010000002">
    <property type="protein sequence ID" value="NNT71709.1"/>
    <property type="molecule type" value="Genomic_DNA"/>
</dbReference>
<keyword evidence="1" id="KW-0812">Transmembrane</keyword>
<feature type="transmembrane region" description="Helical" evidence="1">
    <location>
        <begin position="6"/>
        <end position="25"/>
    </location>
</feature>
<gene>
    <name evidence="2" type="ORF">HKT18_05705</name>
</gene>
<dbReference type="InterPro" id="IPR008620">
    <property type="entry name" value="FixH"/>
</dbReference>
<name>A0A7Y3R873_9FLAO</name>
<protein>
    <submittedName>
        <fullName evidence="2">Cytochrome C oxidase Cbb3</fullName>
    </submittedName>
</protein>
<accession>A0A7Y3R873</accession>
<evidence type="ECO:0000313" key="3">
    <source>
        <dbReference type="Proteomes" id="UP000536509"/>
    </source>
</evidence>
<comment type="caution">
    <text evidence="2">The sequence shown here is derived from an EMBL/GenBank/DDBJ whole genome shotgun (WGS) entry which is preliminary data.</text>
</comment>
<keyword evidence="3" id="KW-1185">Reference proteome</keyword>